<dbReference type="GO" id="GO:0016829">
    <property type="term" value="F:lyase activity"/>
    <property type="evidence" value="ECO:0007669"/>
    <property type="project" value="UniProtKB-KW"/>
</dbReference>
<dbReference type="SUPFAM" id="SSF56752">
    <property type="entry name" value="D-aminoacid aminotransferase-like PLP-dependent enzymes"/>
    <property type="match status" value="1"/>
</dbReference>
<accession>A0A7X0LMM7</accession>
<gene>
    <name evidence="1" type="ORF">HNQ79_000478</name>
</gene>
<dbReference type="Proteomes" id="UP000540423">
    <property type="component" value="Unassembled WGS sequence"/>
</dbReference>
<proteinExistence type="predicted"/>
<keyword evidence="1" id="KW-0808">Transferase</keyword>
<evidence type="ECO:0000313" key="2">
    <source>
        <dbReference type="Proteomes" id="UP000540423"/>
    </source>
</evidence>
<name>A0A7X0LMM7_9ACTN</name>
<organism evidence="1 2">
    <name type="scientific">Streptomyces candidus</name>
    <dbReference type="NCBI Taxonomy" id="67283"/>
    <lineage>
        <taxon>Bacteria</taxon>
        <taxon>Bacillati</taxon>
        <taxon>Actinomycetota</taxon>
        <taxon>Actinomycetes</taxon>
        <taxon>Kitasatosporales</taxon>
        <taxon>Streptomycetaceae</taxon>
        <taxon>Streptomyces</taxon>
    </lineage>
</organism>
<keyword evidence="2" id="KW-1185">Reference proteome</keyword>
<dbReference type="InterPro" id="IPR043131">
    <property type="entry name" value="BCAT-like_N"/>
</dbReference>
<dbReference type="Gene3D" id="3.30.470.10">
    <property type="match status" value="1"/>
</dbReference>
<keyword evidence="1" id="KW-0032">Aminotransferase</keyword>
<sequence>MTHSSHPAPYTEIDGRTPTAPEMHAVLPQLTSGYGHFTAAQVRDGRVRGLDLHLARLTAGTRELFGADLDGERIRELLRHALAGAGVRDASARVHVYGSGYGPDVPLTVVITIRPPMAPPVASLSLLPVPYLRPVPHVKHLGSFAQTYYTLLAERQGHDSALLTGPDGEISEGAVTNIVFHDGSSLVWPDSPALHGITQALLERHLPAAGPASVRRPVTLADLPAYRAAFVTNSHGIAAVHRIGDTEFPVDAELLKTLTEVHDSAPWDAV</sequence>
<reference evidence="1 2" key="1">
    <citation type="submission" date="2020-08" db="EMBL/GenBank/DDBJ databases">
        <title>Genomic Encyclopedia of Type Strains, Phase IV (KMG-IV): sequencing the most valuable type-strain genomes for metagenomic binning, comparative biology and taxonomic classification.</title>
        <authorList>
            <person name="Goeker M."/>
        </authorList>
    </citation>
    <scope>NUCLEOTIDE SEQUENCE [LARGE SCALE GENOMIC DNA]</scope>
    <source>
        <strain evidence="1 2">DSM 40141</strain>
    </source>
</reference>
<dbReference type="InterPro" id="IPR001544">
    <property type="entry name" value="Aminotrans_IV"/>
</dbReference>
<keyword evidence="1" id="KW-0456">Lyase</keyword>
<dbReference type="NCBIfam" id="NF006734">
    <property type="entry name" value="PRK09266.1"/>
    <property type="match status" value="1"/>
</dbReference>
<comment type="caution">
    <text evidence="1">The sequence shown here is derived from an EMBL/GenBank/DDBJ whole genome shotgun (WGS) entry which is preliminary data.</text>
</comment>
<protein>
    <submittedName>
        <fullName evidence="1">Branched-subunit amino acid aminotransferase/4-amino-4-deoxychorismate lyase</fullName>
    </submittedName>
</protein>
<dbReference type="GO" id="GO:0008483">
    <property type="term" value="F:transaminase activity"/>
    <property type="evidence" value="ECO:0007669"/>
    <property type="project" value="UniProtKB-KW"/>
</dbReference>
<dbReference type="InterPro" id="IPR036038">
    <property type="entry name" value="Aminotransferase-like"/>
</dbReference>
<dbReference type="Gene3D" id="3.20.10.10">
    <property type="entry name" value="D-amino Acid Aminotransferase, subunit A, domain 2"/>
    <property type="match status" value="1"/>
</dbReference>
<dbReference type="InterPro" id="IPR043132">
    <property type="entry name" value="BCAT-like_C"/>
</dbReference>
<dbReference type="AlphaFoldDB" id="A0A7X0LMM7"/>
<evidence type="ECO:0000313" key="1">
    <source>
        <dbReference type="EMBL" id="MBB6434040.1"/>
    </source>
</evidence>
<dbReference type="Pfam" id="PF01063">
    <property type="entry name" value="Aminotran_4"/>
    <property type="match status" value="1"/>
</dbReference>
<dbReference type="EMBL" id="JACHEM010000001">
    <property type="protein sequence ID" value="MBB6434040.1"/>
    <property type="molecule type" value="Genomic_DNA"/>
</dbReference>
<dbReference type="RefSeq" id="WP_185026256.1">
    <property type="nucleotide sequence ID" value="NZ_BNBN01000001.1"/>
</dbReference>